<reference evidence="1 2" key="1">
    <citation type="submission" date="2019-03" db="EMBL/GenBank/DDBJ databases">
        <title>Genomic Encyclopedia of Type Strains, Phase IV (KMG-V): Genome sequencing to study the core and pangenomes of soil and plant-associated prokaryotes.</title>
        <authorList>
            <person name="Whitman W."/>
        </authorList>
    </citation>
    <scope>NUCLEOTIDE SEQUENCE [LARGE SCALE GENOMIC DNA]</scope>
    <source>
        <strain evidence="1 2">23C40</strain>
    </source>
</reference>
<sequence>MGRLAAGVNLPDWPAYCREHMPAVVPKVGEKARHSQSRWEVVREQHNRRLDWCAGHYDGIAAEYARPRPPPD</sequence>
<dbReference type="AlphaFoldDB" id="A0A4R2BU02"/>
<evidence type="ECO:0000313" key="2">
    <source>
        <dbReference type="Proteomes" id="UP000295043"/>
    </source>
</evidence>
<protein>
    <submittedName>
        <fullName evidence="1">Uncharacterized protein</fullName>
    </submittedName>
</protein>
<organism evidence="1 2">
    <name type="scientific">Sinorhizobium americanum</name>
    <dbReference type="NCBI Taxonomy" id="194963"/>
    <lineage>
        <taxon>Bacteria</taxon>
        <taxon>Pseudomonadati</taxon>
        <taxon>Pseudomonadota</taxon>
        <taxon>Alphaproteobacteria</taxon>
        <taxon>Hyphomicrobiales</taxon>
        <taxon>Rhizobiaceae</taxon>
        <taxon>Sinorhizobium/Ensifer group</taxon>
        <taxon>Sinorhizobium</taxon>
    </lineage>
</organism>
<name>A0A4R2BU02_9HYPH</name>
<evidence type="ECO:0000313" key="1">
    <source>
        <dbReference type="EMBL" id="TCN30362.1"/>
    </source>
</evidence>
<proteinExistence type="predicted"/>
<dbReference type="Proteomes" id="UP000295043">
    <property type="component" value="Unassembled WGS sequence"/>
</dbReference>
<dbReference type="EMBL" id="SLVU01000008">
    <property type="protein sequence ID" value="TCN30362.1"/>
    <property type="molecule type" value="Genomic_DNA"/>
</dbReference>
<accession>A0A4R2BU02</accession>
<comment type="caution">
    <text evidence="1">The sequence shown here is derived from an EMBL/GenBank/DDBJ whole genome shotgun (WGS) entry which is preliminary data.</text>
</comment>
<gene>
    <name evidence="1" type="ORF">EV184_108236</name>
</gene>